<protein>
    <recommendedName>
        <fullName evidence="3">Transmembrane protein</fullName>
    </recommendedName>
</protein>
<dbReference type="Pfam" id="PF13689">
    <property type="entry name" value="DUF4154"/>
    <property type="match status" value="1"/>
</dbReference>
<dbReference type="Proteomes" id="UP000077628">
    <property type="component" value="Unassembled WGS sequence"/>
</dbReference>
<evidence type="ECO:0000313" key="2">
    <source>
        <dbReference type="Proteomes" id="UP000077628"/>
    </source>
</evidence>
<dbReference type="RefSeq" id="WP_064025338.1">
    <property type="nucleotide sequence ID" value="NZ_LUUK01000044.1"/>
</dbReference>
<sequence length="191" mass="21516">MPAKQSFRIRKPGLPGPAKGPRRGWLLGWLLSGIVCATEQHQFSEHELKAAFLYNFAYFASWPDDDIHANFNICSYSASPVTPVLARLVDGERLHNRPFRLIVDPGSDRLSECQILFIPLQQERITAAALEQIKPYPVLTVSDIPDFEQRGGMIRLASEGRRIVPVIQMRNVSNGNLRISSKLLRSSHLVE</sequence>
<accession>A0A177P3Q5</accession>
<dbReference type="EMBL" id="LUUK01000044">
    <property type="protein sequence ID" value="OAI24702.1"/>
    <property type="molecule type" value="Genomic_DNA"/>
</dbReference>
<comment type="caution">
    <text evidence="1">The sequence shown here is derived from an EMBL/GenBank/DDBJ whole genome shotgun (WGS) entry which is preliminary data.</text>
</comment>
<evidence type="ECO:0000313" key="1">
    <source>
        <dbReference type="EMBL" id="OAI24702.1"/>
    </source>
</evidence>
<name>A0A177P3Q5_9GAMM</name>
<dbReference type="OrthoDB" id="277577at2"/>
<dbReference type="InterPro" id="IPR025293">
    <property type="entry name" value="YfiR/HmsC-like"/>
</dbReference>
<keyword evidence="2" id="KW-1185">Reference proteome</keyword>
<dbReference type="AlphaFoldDB" id="A0A177P3Q5"/>
<dbReference type="STRING" id="702114.A1355_20355"/>
<evidence type="ECO:0008006" key="3">
    <source>
        <dbReference type="Google" id="ProtNLM"/>
    </source>
</evidence>
<gene>
    <name evidence="1" type="ORF">A1355_20355</name>
</gene>
<organism evidence="1 2">
    <name type="scientific">Methylomonas koyamae</name>
    <dbReference type="NCBI Taxonomy" id="702114"/>
    <lineage>
        <taxon>Bacteria</taxon>
        <taxon>Pseudomonadati</taxon>
        <taxon>Pseudomonadota</taxon>
        <taxon>Gammaproteobacteria</taxon>
        <taxon>Methylococcales</taxon>
        <taxon>Methylococcaceae</taxon>
        <taxon>Methylomonas</taxon>
    </lineage>
</organism>
<reference evidence="2" key="1">
    <citation type="submission" date="2016-03" db="EMBL/GenBank/DDBJ databases">
        <authorList>
            <person name="Heylen K."/>
            <person name="De Vos P."/>
            <person name="Vekeman B."/>
        </authorList>
    </citation>
    <scope>NUCLEOTIDE SEQUENCE [LARGE SCALE GENOMIC DNA]</scope>
    <source>
        <strain evidence="2">R-45383</strain>
    </source>
</reference>
<proteinExistence type="predicted"/>